<dbReference type="OrthoDB" id="3503208at2759"/>
<dbReference type="InterPro" id="IPR010296">
    <property type="entry name" value="DUF899_thioredox"/>
</dbReference>
<reference evidence="1" key="1">
    <citation type="journal article" date="2020" name="Stud. Mycol.">
        <title>101 Dothideomycetes genomes: a test case for predicting lifestyles and emergence of pathogens.</title>
        <authorList>
            <person name="Haridas S."/>
            <person name="Albert R."/>
            <person name="Binder M."/>
            <person name="Bloem J."/>
            <person name="Labutti K."/>
            <person name="Salamov A."/>
            <person name="Andreopoulos B."/>
            <person name="Baker S."/>
            <person name="Barry K."/>
            <person name="Bills G."/>
            <person name="Bluhm B."/>
            <person name="Cannon C."/>
            <person name="Castanera R."/>
            <person name="Culley D."/>
            <person name="Daum C."/>
            <person name="Ezra D."/>
            <person name="Gonzalez J."/>
            <person name="Henrissat B."/>
            <person name="Kuo A."/>
            <person name="Liang C."/>
            <person name="Lipzen A."/>
            <person name="Lutzoni F."/>
            <person name="Magnuson J."/>
            <person name="Mondo S."/>
            <person name="Nolan M."/>
            <person name="Ohm R."/>
            <person name="Pangilinan J."/>
            <person name="Park H.-J."/>
            <person name="Ramirez L."/>
            <person name="Alfaro M."/>
            <person name="Sun H."/>
            <person name="Tritt A."/>
            <person name="Yoshinaga Y."/>
            <person name="Zwiers L.-H."/>
            <person name="Turgeon B."/>
            <person name="Goodwin S."/>
            <person name="Spatafora J."/>
            <person name="Crous P."/>
            <person name="Grigoriev I."/>
        </authorList>
    </citation>
    <scope>NUCLEOTIDE SEQUENCE</scope>
    <source>
        <strain evidence="1">CBS 207.26</strain>
    </source>
</reference>
<dbReference type="Proteomes" id="UP000800200">
    <property type="component" value="Unassembled WGS sequence"/>
</dbReference>
<accession>A0A6A6EGD8</accession>
<name>A0A6A6EGD8_9PEZI</name>
<dbReference type="InterPro" id="IPR036249">
    <property type="entry name" value="Thioredoxin-like_sf"/>
</dbReference>
<dbReference type="SUPFAM" id="SSF52833">
    <property type="entry name" value="Thioredoxin-like"/>
    <property type="match status" value="1"/>
</dbReference>
<keyword evidence="2" id="KW-1185">Reference proteome</keyword>
<evidence type="ECO:0000313" key="1">
    <source>
        <dbReference type="EMBL" id="KAF2189190.1"/>
    </source>
</evidence>
<gene>
    <name evidence="1" type="ORF">K469DRAFT_701797</name>
</gene>
<evidence type="ECO:0000313" key="2">
    <source>
        <dbReference type="Proteomes" id="UP000800200"/>
    </source>
</evidence>
<organism evidence="1 2">
    <name type="scientific">Zopfia rhizophila CBS 207.26</name>
    <dbReference type="NCBI Taxonomy" id="1314779"/>
    <lineage>
        <taxon>Eukaryota</taxon>
        <taxon>Fungi</taxon>
        <taxon>Dikarya</taxon>
        <taxon>Ascomycota</taxon>
        <taxon>Pezizomycotina</taxon>
        <taxon>Dothideomycetes</taxon>
        <taxon>Dothideomycetes incertae sedis</taxon>
        <taxon>Zopfiaceae</taxon>
        <taxon>Zopfia</taxon>
    </lineage>
</organism>
<protein>
    <submittedName>
        <fullName evidence="1">DUF899-domain-containing protein</fullName>
    </submittedName>
</protein>
<dbReference type="EMBL" id="ML994621">
    <property type="protein sequence ID" value="KAF2189190.1"/>
    <property type="molecule type" value="Genomic_DNA"/>
</dbReference>
<dbReference type="Pfam" id="PF05988">
    <property type="entry name" value="DUF899"/>
    <property type="match status" value="1"/>
</dbReference>
<sequence length="251" mass="28173">MSTQTQTIPDPAFHKWPASASNDYVAARRDLLEKEWALRNQIEEVAAQRRALPAGPILPTYTFEEGPWDLNSSSPTQKVTLADVAKSGELGHKTLVVYHMMMGENATKACPACSMFVDGLNGVAKHLSQHFNLAVIAKAPLPAIRTYALKRGWHNLRFLSSFDNTFNKDMGVEAPEWISDMPQGPGMSVFRYEDGQIRFLYQTTPHFAGPEVIRGMDLLTPVWNMLDITPEGRGDWNPGFDYVEKWDGVKF</sequence>
<dbReference type="AlphaFoldDB" id="A0A6A6EGD8"/>
<proteinExistence type="predicted"/>